<evidence type="ECO:0000256" key="1">
    <source>
        <dbReference type="SAM" id="MobiDB-lite"/>
    </source>
</evidence>
<feature type="region of interest" description="Disordered" evidence="1">
    <location>
        <begin position="112"/>
        <end position="150"/>
    </location>
</feature>
<dbReference type="AlphaFoldDB" id="A0A9X4BIB1"/>
<dbReference type="Proteomes" id="UP001139971">
    <property type="component" value="Unassembled WGS sequence"/>
</dbReference>
<feature type="compositionally biased region" description="Basic and acidic residues" evidence="1">
    <location>
        <begin position="15"/>
        <end position="28"/>
    </location>
</feature>
<comment type="caution">
    <text evidence="2">The sequence shown here is derived from an EMBL/GenBank/DDBJ whole genome shotgun (WGS) entry which is preliminary data.</text>
</comment>
<evidence type="ECO:0000313" key="2">
    <source>
        <dbReference type="EMBL" id="MDC8015165.1"/>
    </source>
</evidence>
<accession>A0A9X4BIB1</accession>
<reference evidence="2" key="1">
    <citation type="submission" date="2023-02" db="EMBL/GenBank/DDBJ databases">
        <title>Tahibacter soli sp. nov. isolated from soil.</title>
        <authorList>
            <person name="Baek J.H."/>
            <person name="Lee J.K."/>
            <person name="Choi D.G."/>
            <person name="Jeon C.O."/>
        </authorList>
    </citation>
    <scope>NUCLEOTIDE SEQUENCE</scope>
    <source>
        <strain evidence="2">BL</strain>
    </source>
</reference>
<proteinExistence type="predicted"/>
<keyword evidence="3" id="KW-1185">Reference proteome</keyword>
<organism evidence="2 3">
    <name type="scientific">Tahibacter soli</name>
    <dbReference type="NCBI Taxonomy" id="2983605"/>
    <lineage>
        <taxon>Bacteria</taxon>
        <taxon>Pseudomonadati</taxon>
        <taxon>Pseudomonadota</taxon>
        <taxon>Gammaproteobacteria</taxon>
        <taxon>Lysobacterales</taxon>
        <taxon>Rhodanobacteraceae</taxon>
        <taxon>Tahibacter</taxon>
    </lineage>
</organism>
<feature type="compositionally biased region" description="Polar residues" evidence="1">
    <location>
        <begin position="29"/>
        <end position="42"/>
    </location>
</feature>
<evidence type="ECO:0000313" key="3">
    <source>
        <dbReference type="Proteomes" id="UP001139971"/>
    </source>
</evidence>
<dbReference type="EMBL" id="JAOVZO020000020">
    <property type="protein sequence ID" value="MDC8015165.1"/>
    <property type="molecule type" value="Genomic_DNA"/>
</dbReference>
<gene>
    <name evidence="2" type="ORF">OD750_021695</name>
</gene>
<feature type="compositionally biased region" description="Basic and acidic residues" evidence="1">
    <location>
        <begin position="121"/>
        <end position="150"/>
    </location>
</feature>
<sequence>MKKIARLSKEQAVRARKAEKNIVADRKQVSSQVETAAHGSQKQMEHGGHPLPDGSKGLPHFQTEGVQGHSFWGTIAIIAAIAGDALDAAAFAADMSDPTVILPAILLPNEGGDAQISEPDFIERMRKDSTEKVQEEIERRRKKEREDDSA</sequence>
<protein>
    <submittedName>
        <fullName evidence="2">Uncharacterized protein</fullName>
    </submittedName>
</protein>
<name>A0A9X4BIB1_9GAMM</name>
<feature type="region of interest" description="Disordered" evidence="1">
    <location>
        <begin position="15"/>
        <end position="62"/>
    </location>
</feature>
<dbReference type="RefSeq" id="WP_263544184.1">
    <property type="nucleotide sequence ID" value="NZ_JAOVZO020000020.1"/>
</dbReference>